<gene>
    <name evidence="1" type="ORF">E8E13_003177</name>
</gene>
<dbReference type="OrthoDB" id="5418036at2759"/>
<dbReference type="EMBL" id="SWKU01000031">
    <property type="protein sequence ID" value="KAF2995689.1"/>
    <property type="molecule type" value="Genomic_DNA"/>
</dbReference>
<name>A0A9P4W6K3_CURKU</name>
<evidence type="ECO:0000313" key="2">
    <source>
        <dbReference type="Proteomes" id="UP000801428"/>
    </source>
</evidence>
<reference evidence="1" key="1">
    <citation type="submission" date="2019-04" db="EMBL/GenBank/DDBJ databases">
        <title>Sequencing of skin fungus with MAO and IRED activity.</title>
        <authorList>
            <person name="Marsaioli A.J."/>
            <person name="Bonatto J.M.C."/>
            <person name="Reis Junior O."/>
        </authorList>
    </citation>
    <scope>NUCLEOTIDE SEQUENCE</scope>
    <source>
        <strain evidence="1">30M1</strain>
    </source>
</reference>
<evidence type="ECO:0000313" key="1">
    <source>
        <dbReference type="EMBL" id="KAF2995689.1"/>
    </source>
</evidence>
<accession>A0A9P4W6K3</accession>
<sequence length="218" mass="23926">MPPPTHPTPLIEVNLSISPPSHSFTSPSPPALFITLISHATSPITLVTCHTAFDMRCCLSNSSITITDSDSNTAIQTTRIMVQRAPLRRTRNKTGNENLFLTLQPSIPLILSRPFGRAADAKPQPKSIVQRGWEIDENGREKRIRRSVHATGVDGLEAGHGYRVGLNREVLDRCRWAFATRDEILVEHSGVGSGLEDFPWETGVLGWSVSEAVVAVVE</sequence>
<protein>
    <submittedName>
        <fullName evidence="1">Uncharacterized protein</fullName>
    </submittedName>
</protein>
<comment type="caution">
    <text evidence="1">The sequence shown here is derived from an EMBL/GenBank/DDBJ whole genome shotgun (WGS) entry which is preliminary data.</text>
</comment>
<proteinExistence type="predicted"/>
<dbReference type="Proteomes" id="UP000801428">
    <property type="component" value="Unassembled WGS sequence"/>
</dbReference>
<keyword evidence="2" id="KW-1185">Reference proteome</keyword>
<organism evidence="1 2">
    <name type="scientific">Curvularia kusanoi</name>
    <name type="common">Cochliobolus kusanoi</name>
    <dbReference type="NCBI Taxonomy" id="90978"/>
    <lineage>
        <taxon>Eukaryota</taxon>
        <taxon>Fungi</taxon>
        <taxon>Dikarya</taxon>
        <taxon>Ascomycota</taxon>
        <taxon>Pezizomycotina</taxon>
        <taxon>Dothideomycetes</taxon>
        <taxon>Pleosporomycetidae</taxon>
        <taxon>Pleosporales</taxon>
        <taxon>Pleosporineae</taxon>
        <taxon>Pleosporaceae</taxon>
        <taxon>Curvularia</taxon>
    </lineage>
</organism>
<dbReference type="AlphaFoldDB" id="A0A9P4W6K3"/>